<evidence type="ECO:0000313" key="1">
    <source>
        <dbReference type="EMBL" id="SEP81657.1"/>
    </source>
</evidence>
<dbReference type="AlphaFoldDB" id="A0A1H9AYT9"/>
<gene>
    <name evidence="1" type="ORF">SAMN05216362_10381</name>
</gene>
<accession>A0A1H9AYT9</accession>
<dbReference type="Pfam" id="PF14149">
    <property type="entry name" value="YhfH"/>
    <property type="match status" value="1"/>
</dbReference>
<evidence type="ECO:0000313" key="2">
    <source>
        <dbReference type="Proteomes" id="UP000199427"/>
    </source>
</evidence>
<sequence length="42" mass="4830">MLLSPVQFFKNLPKKKCAACKKEMEEQADCYTNKCEKCSTVI</sequence>
<protein>
    <submittedName>
        <fullName evidence="1">YhfH-like protein</fullName>
    </submittedName>
</protein>
<dbReference type="STRING" id="571933.SAMN05216362_10381"/>
<name>A0A1H9AYT9_9BACI</name>
<dbReference type="Proteomes" id="UP000199427">
    <property type="component" value="Unassembled WGS sequence"/>
</dbReference>
<dbReference type="InterPro" id="IPR025432">
    <property type="entry name" value="YhfH-like"/>
</dbReference>
<dbReference type="RefSeq" id="WP_091772490.1">
    <property type="nucleotide sequence ID" value="NZ_CAESCL010000031.1"/>
</dbReference>
<organism evidence="1 2">
    <name type="scientific">Piscibacillus halophilus</name>
    <dbReference type="NCBI Taxonomy" id="571933"/>
    <lineage>
        <taxon>Bacteria</taxon>
        <taxon>Bacillati</taxon>
        <taxon>Bacillota</taxon>
        <taxon>Bacilli</taxon>
        <taxon>Bacillales</taxon>
        <taxon>Bacillaceae</taxon>
        <taxon>Piscibacillus</taxon>
    </lineage>
</organism>
<dbReference type="EMBL" id="FOES01000003">
    <property type="protein sequence ID" value="SEP81657.1"/>
    <property type="molecule type" value="Genomic_DNA"/>
</dbReference>
<proteinExistence type="predicted"/>
<keyword evidence="2" id="KW-1185">Reference proteome</keyword>
<reference evidence="1 2" key="1">
    <citation type="submission" date="2016-10" db="EMBL/GenBank/DDBJ databases">
        <authorList>
            <person name="de Groot N.N."/>
        </authorList>
    </citation>
    <scope>NUCLEOTIDE SEQUENCE [LARGE SCALE GENOMIC DNA]</scope>
    <source>
        <strain evidence="1 2">DSM 21633</strain>
    </source>
</reference>